<sequence>MRPSAPESHDSITGSELTCPNSHGFTAGPKASRPSVPGLAWLCLQPSAPPLLDSSPRAPLRLALCGSASGTQPVCHRPQARAPLHCLPPALPPLKC</sequence>
<evidence type="ECO:0000256" key="1">
    <source>
        <dbReference type="SAM" id="MobiDB-lite"/>
    </source>
</evidence>
<protein>
    <submittedName>
        <fullName evidence="2">Uncharacterized protein</fullName>
    </submittedName>
</protein>
<dbReference type="EMBL" id="JAAALK010000081">
    <property type="protein sequence ID" value="KAG8091139.1"/>
    <property type="molecule type" value="Genomic_DNA"/>
</dbReference>
<reference evidence="2" key="1">
    <citation type="journal article" date="2021" name="bioRxiv">
        <title>Whole Genome Assembly and Annotation of Northern Wild Rice, Zizania palustris L., Supports a Whole Genome Duplication in the Zizania Genus.</title>
        <authorList>
            <person name="Haas M."/>
            <person name="Kono T."/>
            <person name="Macchietto M."/>
            <person name="Millas R."/>
            <person name="McGilp L."/>
            <person name="Shao M."/>
            <person name="Duquette J."/>
            <person name="Hirsch C.N."/>
            <person name="Kimball J."/>
        </authorList>
    </citation>
    <scope>NUCLEOTIDE SEQUENCE</scope>
    <source>
        <tissue evidence="2">Fresh leaf tissue</tissue>
    </source>
</reference>
<accession>A0A8J6BP48</accession>
<gene>
    <name evidence="2" type="ORF">GUJ93_ZPchr0011g27137</name>
</gene>
<comment type="caution">
    <text evidence="2">The sequence shown here is derived from an EMBL/GenBank/DDBJ whole genome shotgun (WGS) entry which is preliminary data.</text>
</comment>
<keyword evidence="3" id="KW-1185">Reference proteome</keyword>
<evidence type="ECO:0000313" key="3">
    <source>
        <dbReference type="Proteomes" id="UP000729402"/>
    </source>
</evidence>
<dbReference type="Proteomes" id="UP000729402">
    <property type="component" value="Unassembled WGS sequence"/>
</dbReference>
<feature type="compositionally biased region" description="Polar residues" evidence="1">
    <location>
        <begin position="11"/>
        <end position="24"/>
    </location>
</feature>
<dbReference type="AlphaFoldDB" id="A0A8J6BP48"/>
<feature type="region of interest" description="Disordered" evidence="1">
    <location>
        <begin position="1"/>
        <end position="33"/>
    </location>
</feature>
<organism evidence="2 3">
    <name type="scientific">Zizania palustris</name>
    <name type="common">Northern wild rice</name>
    <dbReference type="NCBI Taxonomy" id="103762"/>
    <lineage>
        <taxon>Eukaryota</taxon>
        <taxon>Viridiplantae</taxon>
        <taxon>Streptophyta</taxon>
        <taxon>Embryophyta</taxon>
        <taxon>Tracheophyta</taxon>
        <taxon>Spermatophyta</taxon>
        <taxon>Magnoliopsida</taxon>
        <taxon>Liliopsida</taxon>
        <taxon>Poales</taxon>
        <taxon>Poaceae</taxon>
        <taxon>BOP clade</taxon>
        <taxon>Oryzoideae</taxon>
        <taxon>Oryzeae</taxon>
        <taxon>Zizaniinae</taxon>
        <taxon>Zizania</taxon>
    </lineage>
</organism>
<proteinExistence type="predicted"/>
<evidence type="ECO:0000313" key="2">
    <source>
        <dbReference type="EMBL" id="KAG8091139.1"/>
    </source>
</evidence>
<name>A0A8J6BP48_ZIZPA</name>
<reference evidence="2" key="2">
    <citation type="submission" date="2021-02" db="EMBL/GenBank/DDBJ databases">
        <authorList>
            <person name="Kimball J.A."/>
            <person name="Haas M.W."/>
            <person name="Macchietto M."/>
            <person name="Kono T."/>
            <person name="Duquette J."/>
            <person name="Shao M."/>
        </authorList>
    </citation>
    <scope>NUCLEOTIDE SEQUENCE</scope>
    <source>
        <tissue evidence="2">Fresh leaf tissue</tissue>
    </source>
</reference>